<evidence type="ECO:0000256" key="3">
    <source>
        <dbReference type="ARBA" id="ARBA00022475"/>
    </source>
</evidence>
<evidence type="ECO:0000256" key="6">
    <source>
        <dbReference type="ARBA" id="ARBA00023136"/>
    </source>
</evidence>
<name>A0A1F4TP25_UNCSA</name>
<feature type="transmembrane region" description="Helical" evidence="7">
    <location>
        <begin position="134"/>
        <end position="155"/>
    </location>
</feature>
<evidence type="ECO:0000313" key="8">
    <source>
        <dbReference type="EMBL" id="OGC34438.1"/>
    </source>
</evidence>
<feature type="transmembrane region" description="Helical" evidence="7">
    <location>
        <begin position="36"/>
        <end position="56"/>
    </location>
</feature>
<evidence type="ECO:0000256" key="1">
    <source>
        <dbReference type="ARBA" id="ARBA00004651"/>
    </source>
</evidence>
<evidence type="ECO:0000256" key="4">
    <source>
        <dbReference type="ARBA" id="ARBA00022692"/>
    </source>
</evidence>
<comment type="similarity">
    <text evidence="2">Belongs to the UPF0718 family.</text>
</comment>
<keyword evidence="3" id="KW-1003">Cell membrane</keyword>
<dbReference type="Pfam" id="PF03773">
    <property type="entry name" value="ArsP_1"/>
    <property type="match status" value="1"/>
</dbReference>
<accession>A0A1F4TP25</accession>
<dbReference type="InterPro" id="IPR005524">
    <property type="entry name" value="DUF318"/>
</dbReference>
<protein>
    <recommendedName>
        <fullName evidence="10">Permease</fullName>
    </recommendedName>
</protein>
<organism evidence="8 9">
    <name type="scientific">candidate division WOR-1 bacterium RIFOXYC2_FULL_41_25</name>
    <dbReference type="NCBI Taxonomy" id="1802586"/>
    <lineage>
        <taxon>Bacteria</taxon>
        <taxon>Bacillati</taxon>
        <taxon>Saganbacteria</taxon>
    </lineage>
</organism>
<dbReference type="AlphaFoldDB" id="A0A1F4TP25"/>
<feature type="transmembrane region" description="Helical" evidence="7">
    <location>
        <begin position="68"/>
        <end position="89"/>
    </location>
</feature>
<comment type="caution">
    <text evidence="8">The sequence shown here is derived from an EMBL/GenBank/DDBJ whole genome shotgun (WGS) entry which is preliminary data.</text>
</comment>
<evidence type="ECO:0000256" key="5">
    <source>
        <dbReference type="ARBA" id="ARBA00022989"/>
    </source>
</evidence>
<reference evidence="8 9" key="1">
    <citation type="journal article" date="2016" name="Nat. Commun.">
        <title>Thousands of microbial genomes shed light on interconnected biogeochemical processes in an aquifer system.</title>
        <authorList>
            <person name="Anantharaman K."/>
            <person name="Brown C.T."/>
            <person name="Hug L.A."/>
            <person name="Sharon I."/>
            <person name="Castelle C.J."/>
            <person name="Probst A.J."/>
            <person name="Thomas B.C."/>
            <person name="Singh A."/>
            <person name="Wilkins M.J."/>
            <person name="Karaoz U."/>
            <person name="Brodie E.L."/>
            <person name="Williams K.H."/>
            <person name="Hubbard S.S."/>
            <person name="Banfield J.F."/>
        </authorList>
    </citation>
    <scope>NUCLEOTIDE SEQUENCE [LARGE SCALE GENOMIC DNA]</scope>
</reference>
<keyword evidence="4 7" id="KW-0812">Transmembrane</keyword>
<evidence type="ECO:0008006" key="10">
    <source>
        <dbReference type="Google" id="ProtNLM"/>
    </source>
</evidence>
<comment type="subcellular location">
    <subcellularLocation>
        <location evidence="1">Cell membrane</location>
        <topology evidence="1">Multi-pass membrane protein</topology>
    </subcellularLocation>
</comment>
<keyword evidence="6 7" id="KW-0472">Membrane</keyword>
<feature type="transmembrane region" description="Helical" evidence="7">
    <location>
        <begin position="101"/>
        <end position="122"/>
    </location>
</feature>
<sequence>MQILIIAAIICLTLSFFVNRQKTVAGIKRGTIMFLKLLPALLFVLFLVSIFIYLVPEKVIVEYLGARSGALGIVTAALIGSVSLIPGFVAFPLAGIMVSQGVSYTVVAVFITSLMMVGALTLPLEIKYFGKKAAIMRNILSFFGAIVIGLLIGMFY</sequence>
<evidence type="ECO:0000256" key="2">
    <source>
        <dbReference type="ARBA" id="ARBA00006386"/>
    </source>
</evidence>
<dbReference type="GO" id="GO:0005886">
    <property type="term" value="C:plasma membrane"/>
    <property type="evidence" value="ECO:0007669"/>
    <property type="project" value="UniProtKB-SubCell"/>
</dbReference>
<proteinExistence type="inferred from homology"/>
<keyword evidence="5 7" id="KW-1133">Transmembrane helix</keyword>
<evidence type="ECO:0000313" key="9">
    <source>
        <dbReference type="Proteomes" id="UP000177309"/>
    </source>
</evidence>
<evidence type="ECO:0000256" key="7">
    <source>
        <dbReference type="SAM" id="Phobius"/>
    </source>
</evidence>
<gene>
    <name evidence="8" type="ORF">A2462_07660</name>
</gene>
<dbReference type="Proteomes" id="UP000177309">
    <property type="component" value="Unassembled WGS sequence"/>
</dbReference>
<dbReference type="EMBL" id="MEUI01000016">
    <property type="protein sequence ID" value="OGC34438.1"/>
    <property type="molecule type" value="Genomic_DNA"/>
</dbReference>